<reference evidence="2" key="1">
    <citation type="journal article" date="2009" name="Genome Res.">
        <title>Comparative genomic analyses of the human fungal pathogens Coccidioides and their relatives.</title>
        <authorList>
            <person name="Sharpton T.J."/>
            <person name="Stajich J.E."/>
            <person name="Rounsley S.D."/>
            <person name="Gardner M.J."/>
            <person name="Wortman J.R."/>
            <person name="Jordar V.S."/>
            <person name="Maiti R."/>
            <person name="Kodira C.D."/>
            <person name="Neafsey D.E."/>
            <person name="Zeng Q."/>
            <person name="Hung C.-Y."/>
            <person name="McMahan C."/>
            <person name="Muszewska A."/>
            <person name="Grynberg M."/>
            <person name="Mandel M.A."/>
            <person name="Kellner E.M."/>
            <person name="Barker B.M."/>
            <person name="Galgiani J.N."/>
            <person name="Orbach M.J."/>
            <person name="Kirkland T.N."/>
            <person name="Cole G.T."/>
            <person name="Henn M.R."/>
            <person name="Birren B.W."/>
            <person name="Taylor J.W."/>
        </authorList>
    </citation>
    <scope>NUCLEOTIDE SEQUENCE [LARGE SCALE GENOMIC DNA]</scope>
    <source>
        <strain evidence="2">UAMH 1704</strain>
    </source>
</reference>
<evidence type="ECO:0000313" key="2">
    <source>
        <dbReference type="Proteomes" id="UP000002058"/>
    </source>
</evidence>
<name>C4JQ70_UNCRE</name>
<protein>
    <submittedName>
        <fullName evidence="1">Uncharacterized protein</fullName>
    </submittedName>
</protein>
<keyword evidence="2" id="KW-1185">Reference proteome</keyword>
<dbReference type="KEGG" id="ure:UREG_03303"/>
<dbReference type="InParanoid" id="C4JQ70"/>
<dbReference type="AlphaFoldDB" id="C4JQ70"/>
<dbReference type="EMBL" id="CH476616">
    <property type="protein sequence ID" value="EEP78457.1"/>
    <property type="molecule type" value="Genomic_DNA"/>
</dbReference>
<dbReference type="Proteomes" id="UP000002058">
    <property type="component" value="Unassembled WGS sequence"/>
</dbReference>
<dbReference type="RefSeq" id="XP_002543786.1">
    <property type="nucleotide sequence ID" value="XM_002543740.1"/>
</dbReference>
<dbReference type="GeneID" id="8442786"/>
<accession>C4JQ70</accession>
<sequence>MVKSQMDNLAILPAPMTYTQTPSSFSRSGSACGDGNLDKFTEKPQYRTPVHVPEPPANFKKDAQLPIVDVKPQVIGQAGRSLIHDQMFYDSAAPVPMQRPQLTIDFDRDFVLNDLKELRGQSCIIDWPTIASQLDVSHKKTAIARYRHVLQRYRKEKDNHFQDK</sequence>
<evidence type="ECO:0000313" key="1">
    <source>
        <dbReference type="EMBL" id="EEP78457.1"/>
    </source>
</evidence>
<dbReference type="HOGENOM" id="CLU_1620295_0_0_1"/>
<dbReference type="VEuPathDB" id="FungiDB:UREG_03303"/>
<organism evidence="1 2">
    <name type="scientific">Uncinocarpus reesii (strain UAMH 1704)</name>
    <dbReference type="NCBI Taxonomy" id="336963"/>
    <lineage>
        <taxon>Eukaryota</taxon>
        <taxon>Fungi</taxon>
        <taxon>Dikarya</taxon>
        <taxon>Ascomycota</taxon>
        <taxon>Pezizomycotina</taxon>
        <taxon>Eurotiomycetes</taxon>
        <taxon>Eurotiomycetidae</taxon>
        <taxon>Onygenales</taxon>
        <taxon>Onygenaceae</taxon>
        <taxon>Uncinocarpus</taxon>
    </lineage>
</organism>
<proteinExistence type="predicted"/>
<dbReference type="OrthoDB" id="4147652at2759"/>
<gene>
    <name evidence="1" type="ORF">UREG_03303</name>
</gene>